<feature type="binding site" evidence="15">
    <location>
        <begin position="240"/>
        <end position="241"/>
    </location>
    <ligand>
        <name>substrate</name>
    </ligand>
</feature>
<dbReference type="InterPro" id="IPR011128">
    <property type="entry name" value="G3P_DH_NAD-dep_N"/>
</dbReference>
<dbReference type="FunFam" id="3.40.50.720:FF:000019">
    <property type="entry name" value="Glycerol-3-phosphate dehydrogenase [NAD(P)+]"/>
    <property type="match status" value="1"/>
</dbReference>
<evidence type="ECO:0000256" key="1">
    <source>
        <dbReference type="ARBA" id="ARBA00011009"/>
    </source>
</evidence>
<feature type="binding site" evidence="15">
    <location>
        <position position="89"/>
    </location>
    <ligand>
        <name>substrate</name>
    </ligand>
</feature>
<dbReference type="PANTHER" id="PTHR11728:SF1">
    <property type="entry name" value="GLYCEROL-3-PHOSPHATE DEHYDROGENASE [NAD(+)] 2, CHLOROPLASTIC"/>
    <property type="match status" value="1"/>
</dbReference>
<dbReference type="EC" id="1.1.1.94" evidence="10 13"/>
<comment type="function">
    <text evidence="13">Catalyzes the reduction of the glycolytic intermediate dihydroxyacetone phosphate (DHAP) to sn-glycerol 3-phosphate (G3P), the key precursor for phospholipid synthesis.</text>
</comment>
<keyword evidence="4 13" id="KW-0560">Oxidoreductase</keyword>
<dbReference type="SUPFAM" id="SSF48179">
    <property type="entry name" value="6-phosphogluconate dehydrogenase C-terminal domain-like"/>
    <property type="match status" value="1"/>
</dbReference>
<feature type="binding site" evidence="16">
    <location>
        <position position="240"/>
    </location>
    <ligand>
        <name>NAD(+)</name>
        <dbReference type="ChEBI" id="CHEBI:57540"/>
    </ligand>
</feature>
<dbReference type="GO" id="GO:0005975">
    <property type="term" value="P:carbohydrate metabolic process"/>
    <property type="evidence" value="ECO:0007669"/>
    <property type="project" value="InterPro"/>
</dbReference>
<accession>A0A8J7S4A2</accession>
<keyword evidence="13" id="KW-0963">Cytoplasm</keyword>
<dbReference type="NCBIfam" id="NF000942">
    <property type="entry name" value="PRK00094.1-4"/>
    <property type="match status" value="1"/>
</dbReference>
<dbReference type="GO" id="GO:0005829">
    <property type="term" value="C:cytosol"/>
    <property type="evidence" value="ECO:0007669"/>
    <property type="project" value="TreeGrafter"/>
</dbReference>
<gene>
    <name evidence="13" type="primary">gpsA</name>
    <name evidence="20" type="ORF">NATSA_03460</name>
</gene>
<dbReference type="PRINTS" id="PR00077">
    <property type="entry name" value="GPDHDRGNASE"/>
</dbReference>
<feature type="binding site" evidence="13">
    <location>
        <position position="89"/>
    </location>
    <ligand>
        <name>NADPH</name>
        <dbReference type="ChEBI" id="CHEBI:57783"/>
    </ligand>
</feature>
<evidence type="ECO:0000256" key="12">
    <source>
        <dbReference type="ARBA" id="ARBA00080511"/>
    </source>
</evidence>
<dbReference type="PANTHER" id="PTHR11728">
    <property type="entry name" value="GLYCEROL-3-PHOSPHATE DEHYDROGENASE"/>
    <property type="match status" value="1"/>
</dbReference>
<feature type="binding site" evidence="13">
    <location>
        <position position="125"/>
    </location>
    <ligand>
        <name>NADPH</name>
        <dbReference type="ChEBI" id="CHEBI:57783"/>
    </ligand>
</feature>
<evidence type="ECO:0000256" key="7">
    <source>
        <dbReference type="ARBA" id="ARBA00023209"/>
    </source>
</evidence>
<keyword evidence="8 13" id="KW-1208">Phospholipid metabolism</keyword>
<comment type="similarity">
    <text evidence="1 13 17">Belongs to the NAD-dependent glycerol-3-phosphate dehydrogenase family.</text>
</comment>
<keyword evidence="21" id="KW-1185">Reference proteome</keyword>
<evidence type="ECO:0000256" key="4">
    <source>
        <dbReference type="ARBA" id="ARBA00023002"/>
    </source>
</evidence>
<dbReference type="InterPro" id="IPR006109">
    <property type="entry name" value="G3P_DH_NAD-dep_C"/>
</dbReference>
<dbReference type="NCBIfam" id="NF000940">
    <property type="entry name" value="PRK00094.1-2"/>
    <property type="match status" value="1"/>
</dbReference>
<evidence type="ECO:0000256" key="14">
    <source>
        <dbReference type="PIRSR" id="PIRSR000114-1"/>
    </source>
</evidence>
<evidence type="ECO:0000256" key="3">
    <source>
        <dbReference type="ARBA" id="ARBA00022857"/>
    </source>
</evidence>
<dbReference type="InterPro" id="IPR036291">
    <property type="entry name" value="NAD(P)-bd_dom_sf"/>
</dbReference>
<feature type="binding site" evidence="13">
    <location>
        <position position="264"/>
    </location>
    <ligand>
        <name>NADPH</name>
        <dbReference type="ChEBI" id="CHEBI:57783"/>
    </ligand>
</feature>
<organism evidence="20 21">
    <name type="scientific">Natronogracilivirga saccharolytica</name>
    <dbReference type="NCBI Taxonomy" id="2812953"/>
    <lineage>
        <taxon>Bacteria</taxon>
        <taxon>Pseudomonadati</taxon>
        <taxon>Balneolota</taxon>
        <taxon>Balneolia</taxon>
        <taxon>Balneolales</taxon>
        <taxon>Cyclonatronaceae</taxon>
        <taxon>Natronogracilivirga</taxon>
    </lineage>
</organism>
<comment type="catalytic activity">
    <reaction evidence="13">
        <text>sn-glycerol 3-phosphate + NAD(+) = dihydroxyacetone phosphate + NADH + H(+)</text>
        <dbReference type="Rhea" id="RHEA:11092"/>
        <dbReference type="ChEBI" id="CHEBI:15378"/>
        <dbReference type="ChEBI" id="CHEBI:57540"/>
        <dbReference type="ChEBI" id="CHEBI:57597"/>
        <dbReference type="ChEBI" id="CHEBI:57642"/>
        <dbReference type="ChEBI" id="CHEBI:57945"/>
        <dbReference type="EC" id="1.1.1.94"/>
    </reaction>
</comment>
<dbReference type="GO" id="GO:0046168">
    <property type="term" value="P:glycerol-3-phosphate catabolic process"/>
    <property type="evidence" value="ECO:0007669"/>
    <property type="project" value="InterPro"/>
</dbReference>
<evidence type="ECO:0000256" key="8">
    <source>
        <dbReference type="ARBA" id="ARBA00023264"/>
    </source>
</evidence>
<evidence type="ECO:0000256" key="15">
    <source>
        <dbReference type="PIRSR" id="PIRSR000114-2"/>
    </source>
</evidence>
<feature type="binding site" evidence="13">
    <location>
        <position position="229"/>
    </location>
    <ligand>
        <name>sn-glycerol 3-phosphate</name>
        <dbReference type="ChEBI" id="CHEBI:57597"/>
    </ligand>
</feature>
<evidence type="ECO:0000256" key="10">
    <source>
        <dbReference type="ARBA" id="ARBA00066687"/>
    </source>
</evidence>
<dbReference type="GO" id="GO:0008654">
    <property type="term" value="P:phospholipid biosynthetic process"/>
    <property type="evidence" value="ECO:0007669"/>
    <property type="project" value="UniProtKB-KW"/>
</dbReference>
<dbReference type="FunFam" id="1.10.1040.10:FF:000001">
    <property type="entry name" value="Glycerol-3-phosphate dehydrogenase [NAD(P)+]"/>
    <property type="match status" value="1"/>
</dbReference>
<keyword evidence="3 13" id="KW-0521">NADP</keyword>
<keyword evidence="13" id="KW-0547">Nucleotide-binding</keyword>
<dbReference type="Proteomes" id="UP000673975">
    <property type="component" value="Unassembled WGS sequence"/>
</dbReference>
<feature type="domain" description="Glycerol-3-phosphate dehydrogenase NAD-dependent N-terminal" evidence="18">
    <location>
        <begin position="2"/>
        <end position="145"/>
    </location>
</feature>
<feature type="binding site" evidence="13">
    <location>
        <position position="239"/>
    </location>
    <ligand>
        <name>sn-glycerol 3-phosphate</name>
        <dbReference type="ChEBI" id="CHEBI:57597"/>
    </ligand>
</feature>
<dbReference type="InterPro" id="IPR006168">
    <property type="entry name" value="G3P_DH_NAD-dep"/>
</dbReference>
<feature type="binding site" evidence="16">
    <location>
        <position position="125"/>
    </location>
    <ligand>
        <name>NAD(+)</name>
        <dbReference type="ChEBI" id="CHEBI:57540"/>
    </ligand>
</feature>
<dbReference type="Gene3D" id="3.40.50.720">
    <property type="entry name" value="NAD(P)-binding Rossmann-like Domain"/>
    <property type="match status" value="1"/>
</dbReference>
<dbReference type="EMBL" id="JAFIDN010000002">
    <property type="protein sequence ID" value="MBP3191713.1"/>
    <property type="molecule type" value="Genomic_DNA"/>
</dbReference>
<keyword evidence="7 13" id="KW-0594">Phospholipid biosynthesis</keyword>
<feature type="binding site" evidence="13">
    <location>
        <position position="241"/>
    </location>
    <ligand>
        <name>sn-glycerol 3-phosphate</name>
        <dbReference type="ChEBI" id="CHEBI:57597"/>
    </ligand>
</feature>
<evidence type="ECO:0000256" key="9">
    <source>
        <dbReference type="ARBA" id="ARBA00052716"/>
    </source>
</evidence>
<comment type="catalytic activity">
    <reaction evidence="9">
        <text>sn-glycerol 3-phosphate + NADP(+) = dihydroxyacetone phosphate + NADPH + H(+)</text>
        <dbReference type="Rhea" id="RHEA:11096"/>
        <dbReference type="ChEBI" id="CHEBI:15378"/>
        <dbReference type="ChEBI" id="CHEBI:57597"/>
        <dbReference type="ChEBI" id="CHEBI:57642"/>
        <dbReference type="ChEBI" id="CHEBI:57783"/>
        <dbReference type="ChEBI" id="CHEBI:58349"/>
        <dbReference type="EC" id="1.1.1.94"/>
    </reaction>
    <physiologicalReaction direction="right-to-left" evidence="9">
        <dbReference type="Rhea" id="RHEA:11098"/>
    </physiologicalReaction>
</comment>
<feature type="binding site" evidence="13">
    <location>
        <position position="240"/>
    </location>
    <ligand>
        <name>NADPH</name>
        <dbReference type="ChEBI" id="CHEBI:57783"/>
    </ligand>
</feature>
<comment type="subcellular location">
    <subcellularLocation>
        <location evidence="13">Cytoplasm</location>
    </subcellularLocation>
</comment>
<evidence type="ECO:0000256" key="17">
    <source>
        <dbReference type="RuleBase" id="RU000437"/>
    </source>
</evidence>
<keyword evidence="5 13" id="KW-0520">NAD</keyword>
<evidence type="ECO:0000256" key="11">
    <source>
        <dbReference type="ARBA" id="ARBA00069372"/>
    </source>
</evidence>
<feature type="binding site" evidence="13">
    <location>
        <position position="15"/>
    </location>
    <ligand>
        <name>NADPH</name>
        <dbReference type="ChEBI" id="CHEBI:57783"/>
    </ligand>
</feature>
<dbReference type="GO" id="GO:0051287">
    <property type="term" value="F:NAD binding"/>
    <property type="evidence" value="ECO:0007669"/>
    <property type="project" value="InterPro"/>
</dbReference>
<feature type="binding site" evidence="13">
    <location>
        <position position="121"/>
    </location>
    <ligand>
        <name>sn-glycerol 3-phosphate</name>
        <dbReference type="ChEBI" id="CHEBI:57597"/>
    </ligand>
</feature>
<dbReference type="UniPathway" id="UPA00940"/>
<dbReference type="GO" id="GO:0047952">
    <property type="term" value="F:glycerol-3-phosphate dehydrogenase [NAD(P)+] activity"/>
    <property type="evidence" value="ECO:0007669"/>
    <property type="project" value="UniProtKB-UniRule"/>
</dbReference>
<dbReference type="InterPro" id="IPR013328">
    <property type="entry name" value="6PGD_dom2"/>
</dbReference>
<feature type="binding site" evidence="13">
    <location>
        <position position="240"/>
    </location>
    <ligand>
        <name>sn-glycerol 3-phosphate</name>
        <dbReference type="ChEBI" id="CHEBI:57597"/>
    </ligand>
</feature>
<dbReference type="Gene3D" id="1.10.1040.10">
    <property type="entry name" value="N-(1-d-carboxylethyl)-l-norvaline Dehydrogenase, domain 2"/>
    <property type="match status" value="1"/>
</dbReference>
<dbReference type="HAMAP" id="MF_00394">
    <property type="entry name" value="NAD_Glyc3P_dehydrog"/>
    <property type="match status" value="1"/>
</dbReference>
<dbReference type="AlphaFoldDB" id="A0A8J7S4A2"/>
<dbReference type="Pfam" id="PF01210">
    <property type="entry name" value="NAD_Gly3P_dh_N"/>
    <property type="match status" value="1"/>
</dbReference>
<feature type="domain" description="Glycerol-3-phosphate dehydrogenase NAD-dependent C-terminal" evidence="19">
    <location>
        <begin position="165"/>
        <end position="305"/>
    </location>
</feature>
<evidence type="ECO:0000256" key="5">
    <source>
        <dbReference type="ARBA" id="ARBA00023027"/>
    </source>
</evidence>
<dbReference type="SUPFAM" id="SSF51735">
    <property type="entry name" value="NAD(P)-binding Rossmann-fold domains"/>
    <property type="match status" value="1"/>
</dbReference>
<dbReference type="PROSITE" id="PS00957">
    <property type="entry name" value="NAD_G3PDH"/>
    <property type="match status" value="1"/>
</dbReference>
<evidence type="ECO:0000256" key="13">
    <source>
        <dbReference type="HAMAP-Rule" id="MF_00394"/>
    </source>
</evidence>
<dbReference type="Pfam" id="PF07479">
    <property type="entry name" value="NAD_Gly3P_dh_C"/>
    <property type="match status" value="1"/>
</dbReference>
<dbReference type="PIRSF" id="PIRSF000114">
    <property type="entry name" value="Glycerol-3-P_dh"/>
    <property type="match status" value="1"/>
</dbReference>
<evidence type="ECO:0000259" key="19">
    <source>
        <dbReference type="Pfam" id="PF07479"/>
    </source>
</evidence>
<feature type="binding site" evidence="13">
    <location>
        <position position="32"/>
    </location>
    <ligand>
        <name>NADPH</name>
        <dbReference type="ChEBI" id="CHEBI:57783"/>
    </ligand>
</feature>
<evidence type="ECO:0000313" key="21">
    <source>
        <dbReference type="Proteomes" id="UP000673975"/>
    </source>
</evidence>
<comment type="pathway">
    <text evidence="13">Membrane lipid metabolism; glycerophospholipid metabolism.</text>
</comment>
<protein>
    <recommendedName>
        <fullName evidence="11 13">Glycerol-3-phosphate dehydrogenase [NAD(P)+]</fullName>
        <ecNumber evidence="10 13">1.1.1.94</ecNumber>
    </recommendedName>
    <alternativeName>
        <fullName evidence="13">NAD(P)(+)-dependent glycerol-3-phosphate dehydrogenase</fullName>
    </alternativeName>
    <alternativeName>
        <fullName evidence="12 13">NAD(P)H-dependent dihydroxyacetone-phosphate reductase</fullName>
    </alternativeName>
</protein>
<proteinExistence type="inferred from homology"/>
<evidence type="ECO:0000313" key="20">
    <source>
        <dbReference type="EMBL" id="MBP3191713.1"/>
    </source>
</evidence>
<evidence type="ECO:0000256" key="2">
    <source>
        <dbReference type="ARBA" id="ARBA00022516"/>
    </source>
</evidence>
<comment type="caution">
    <text evidence="20">The sequence shown here is derived from an EMBL/GenBank/DDBJ whole genome shotgun (WGS) entry which is preliminary data.</text>
</comment>
<name>A0A8J7S4A2_9BACT</name>
<dbReference type="GO" id="GO:0006650">
    <property type="term" value="P:glycerophospholipid metabolic process"/>
    <property type="evidence" value="ECO:0007669"/>
    <property type="project" value="UniProtKB-UniRule"/>
</dbReference>
<keyword evidence="2 13" id="KW-0444">Lipid biosynthesis</keyword>
<keyword evidence="6 13" id="KW-0443">Lipid metabolism</keyword>
<evidence type="ECO:0000256" key="16">
    <source>
        <dbReference type="PIRSR" id="PIRSR000114-3"/>
    </source>
</evidence>
<reference evidence="20" key="1">
    <citation type="submission" date="2021-02" db="EMBL/GenBank/DDBJ databases">
        <title>Natronogracilivirga saccharolytica gen. nov. sp. nov. a new anaerobic, haloalkiliphilic carbohydrate-fermenting bacterium from soda lake and proposing of Cyclonatronumiaceae fam. nov. in the phylum Balneolaeota.</title>
        <authorList>
            <person name="Zhilina T.N."/>
            <person name="Sorokin D.Y."/>
            <person name="Zavarzina D.G."/>
            <person name="Toshchakov S.V."/>
            <person name="Kublanov I.V."/>
        </authorList>
    </citation>
    <scope>NUCLEOTIDE SEQUENCE</scope>
    <source>
        <strain evidence="20">Z-1702</strain>
    </source>
</reference>
<feature type="binding site" evidence="13">
    <location>
        <position position="89"/>
    </location>
    <ligand>
        <name>sn-glycerol 3-phosphate</name>
        <dbReference type="ChEBI" id="CHEBI:57597"/>
    </ligand>
</feature>
<feature type="binding site" evidence="13">
    <location>
        <position position="176"/>
    </location>
    <ligand>
        <name>sn-glycerol 3-phosphate</name>
        <dbReference type="ChEBI" id="CHEBI:57597"/>
    </ligand>
</feature>
<feature type="binding site" evidence="13">
    <location>
        <position position="123"/>
    </location>
    <ligand>
        <name>sn-glycerol 3-phosphate</name>
        <dbReference type="ChEBI" id="CHEBI:57597"/>
    </ligand>
</feature>
<evidence type="ECO:0000259" key="18">
    <source>
        <dbReference type="Pfam" id="PF01210"/>
    </source>
</evidence>
<dbReference type="GO" id="GO:0046167">
    <property type="term" value="P:glycerol-3-phosphate biosynthetic process"/>
    <property type="evidence" value="ECO:0007669"/>
    <property type="project" value="UniProtKB-UniRule"/>
</dbReference>
<sequence>MLLAGKGHHVRLWAREPEIVNSIQKHKKNSVYLSDLTLPENITSSGELGEVIRGSGLVVFATPSHTIRSMAEKVRPLLEGNERIVSVAKGIEMDTFLTMSQVLTEVLDGVIEEDHIGVLSGPSHAEEVSRGMPTTVVASSTSRNTAVFIQQTFMTPQFRVYINRDIVGVEVSGAVKNILAIAAGIADGADLGDNAKAALITRGLTEIRRLGITLGASQDTFSGLTGIGDLIVTCTSQHSRNRNVGYRIGKGEKLDDIITSMDMVAEGVKTTKSVYEWSRILNVTMPITEKVYQVLFEDVSPQDAVYELMTREPKEEVIF</sequence>
<dbReference type="InterPro" id="IPR008927">
    <property type="entry name" value="6-PGluconate_DH-like_C_sf"/>
</dbReference>
<evidence type="ECO:0000256" key="6">
    <source>
        <dbReference type="ARBA" id="ARBA00023098"/>
    </source>
</evidence>
<comment type="caution">
    <text evidence="13">Lacks conserved residue(s) required for the propagation of feature annotation.</text>
</comment>
<feature type="active site" description="Proton acceptor" evidence="13 14">
    <location>
        <position position="176"/>
    </location>
</feature>
<feature type="binding site" evidence="13">
    <location>
        <position position="266"/>
    </location>
    <ligand>
        <name>NADPH</name>
        <dbReference type="ChEBI" id="CHEBI:57783"/>
    </ligand>
</feature>